<evidence type="ECO:0000313" key="1">
    <source>
        <dbReference type="EMBL" id="QFY62159.1"/>
    </source>
</evidence>
<dbReference type="EMBL" id="CP043498">
    <property type="protein sequence ID" value="QFY62159.1"/>
    <property type="molecule type" value="Genomic_DNA"/>
</dbReference>
<organism evidence="1 2">
    <name type="scientific">Rhizobium grahamii</name>
    <dbReference type="NCBI Taxonomy" id="1120045"/>
    <lineage>
        <taxon>Bacteria</taxon>
        <taxon>Pseudomonadati</taxon>
        <taxon>Pseudomonadota</taxon>
        <taxon>Alphaproteobacteria</taxon>
        <taxon>Hyphomicrobiales</taxon>
        <taxon>Rhizobiaceae</taxon>
        <taxon>Rhizobium/Agrobacterium group</taxon>
        <taxon>Rhizobium</taxon>
    </lineage>
</organism>
<accession>A0A5Q0CED4</accession>
<dbReference type="Proteomes" id="UP000326881">
    <property type="component" value="Chromosome"/>
</dbReference>
<reference evidence="1 2" key="1">
    <citation type="submission" date="2019-08" db="EMBL/GenBank/DDBJ databases">
        <title>Prosopis cineraria nodule microbiome.</title>
        <authorList>
            <person name="Ali R."/>
            <person name="Chaluvadi S.R."/>
            <person name="Wang X."/>
        </authorList>
    </citation>
    <scope>NUCLEOTIDE SEQUENCE [LARGE SCALE GENOMIC DNA]</scope>
    <source>
        <strain evidence="1 2">BG7</strain>
    </source>
</reference>
<keyword evidence="2" id="KW-1185">Reference proteome</keyword>
<dbReference type="AlphaFoldDB" id="A0A5Q0CED4"/>
<dbReference type="KEGG" id="rgr:FZ934_18215"/>
<dbReference type="OrthoDB" id="9870330at2"/>
<dbReference type="RefSeq" id="WP_153272201.1">
    <property type="nucleotide sequence ID" value="NZ_CP043498.1"/>
</dbReference>
<name>A0A5Q0CED4_9HYPH</name>
<evidence type="ECO:0000313" key="2">
    <source>
        <dbReference type="Proteomes" id="UP000326881"/>
    </source>
</evidence>
<protein>
    <submittedName>
        <fullName evidence="1">Uncharacterized protein</fullName>
    </submittedName>
</protein>
<gene>
    <name evidence="1" type="ORF">FZ934_18215</name>
</gene>
<proteinExistence type="predicted"/>
<sequence length="62" mass="7214">MLKRDDDCRIRWLIRTKQIRGLQAEDDEILTVDVIKLRDATSSFVNSAFPWVPISQDEAQPL</sequence>